<dbReference type="InterPro" id="IPR036736">
    <property type="entry name" value="ACP-like_sf"/>
</dbReference>
<dbReference type="RefSeq" id="WP_135479667.1">
    <property type="nucleotide sequence ID" value="NZ_SIJK02000034.1"/>
</dbReference>
<proteinExistence type="predicted"/>
<dbReference type="InterPro" id="IPR036291">
    <property type="entry name" value="NAD(P)-bd_dom_sf"/>
</dbReference>
<feature type="region of interest" description="Disordered" evidence="4">
    <location>
        <begin position="1332"/>
        <end position="1378"/>
    </location>
</feature>
<dbReference type="SUPFAM" id="SSF52151">
    <property type="entry name" value="FabD/lysophospholipase-like"/>
    <property type="match status" value="1"/>
</dbReference>
<comment type="caution">
    <text evidence="7">The sequence shown here is derived from an EMBL/GenBank/DDBJ whole genome shotgun (WGS) entry which is preliminary data.</text>
</comment>
<dbReference type="EMBL" id="SIJK02000034">
    <property type="protein sequence ID" value="MBP1467470.1"/>
    <property type="molecule type" value="Genomic_DNA"/>
</dbReference>
<feature type="compositionally biased region" description="Low complexity" evidence="4">
    <location>
        <begin position="1235"/>
        <end position="1251"/>
    </location>
</feature>
<dbReference type="InterPro" id="IPR032821">
    <property type="entry name" value="PKS_assoc"/>
</dbReference>
<protein>
    <submittedName>
        <fullName evidence="7">Acyltransferase domain-containing protein</fullName>
    </submittedName>
</protein>
<dbReference type="Proteomes" id="UP001193081">
    <property type="component" value="Unassembled WGS sequence"/>
</dbReference>
<dbReference type="Pfam" id="PF00550">
    <property type="entry name" value="PP-binding"/>
    <property type="match status" value="3"/>
</dbReference>
<gene>
    <name evidence="7" type="ORF">EYB53_017280</name>
</gene>
<dbReference type="SUPFAM" id="SSF55048">
    <property type="entry name" value="Probable ACP-binding domain of malonyl-CoA ACP transacylase"/>
    <property type="match status" value="1"/>
</dbReference>
<dbReference type="InterPro" id="IPR020841">
    <property type="entry name" value="PKS_Beta-ketoAc_synthase_dom"/>
</dbReference>
<dbReference type="SMART" id="SM00827">
    <property type="entry name" value="PKS_AT"/>
    <property type="match status" value="1"/>
</dbReference>
<dbReference type="InterPro" id="IPR001227">
    <property type="entry name" value="Ac_transferase_dom_sf"/>
</dbReference>
<evidence type="ECO:0000259" key="5">
    <source>
        <dbReference type="PROSITE" id="PS50075"/>
    </source>
</evidence>
<dbReference type="Gene3D" id="3.30.70.250">
    <property type="entry name" value="Malonyl-CoA ACP transacylase, ACP-binding"/>
    <property type="match status" value="1"/>
</dbReference>
<feature type="region of interest" description="Disordered" evidence="4">
    <location>
        <begin position="1419"/>
        <end position="1443"/>
    </location>
</feature>
<evidence type="ECO:0000313" key="7">
    <source>
        <dbReference type="EMBL" id="MBP1467470.1"/>
    </source>
</evidence>
<keyword evidence="3" id="KW-0808">Transferase</keyword>
<dbReference type="InterPro" id="IPR014043">
    <property type="entry name" value="Acyl_transferase_dom"/>
</dbReference>
<dbReference type="GO" id="GO:0016746">
    <property type="term" value="F:acyltransferase activity"/>
    <property type="evidence" value="ECO:0007669"/>
    <property type="project" value="UniProtKB-KW"/>
</dbReference>
<dbReference type="Pfam" id="PF00698">
    <property type="entry name" value="Acyl_transf_1"/>
    <property type="match status" value="1"/>
</dbReference>
<feature type="region of interest" description="Disordered" evidence="4">
    <location>
        <begin position="1565"/>
        <end position="1588"/>
    </location>
</feature>
<dbReference type="InterPro" id="IPR014030">
    <property type="entry name" value="Ketoacyl_synth_N"/>
</dbReference>
<dbReference type="SUPFAM" id="SSF53901">
    <property type="entry name" value="Thiolase-like"/>
    <property type="match status" value="1"/>
</dbReference>
<feature type="domain" description="Carrier" evidence="5">
    <location>
        <begin position="1252"/>
        <end position="1331"/>
    </location>
</feature>
<dbReference type="PROSITE" id="PS50075">
    <property type="entry name" value="CARRIER"/>
    <property type="match status" value="3"/>
</dbReference>
<dbReference type="InterPro" id="IPR016039">
    <property type="entry name" value="Thiolase-like"/>
</dbReference>
<dbReference type="InterPro" id="IPR014031">
    <property type="entry name" value="Ketoacyl_synth_C"/>
</dbReference>
<feature type="domain" description="Carrier" evidence="5">
    <location>
        <begin position="1442"/>
        <end position="1521"/>
    </location>
</feature>
<feature type="domain" description="Carrier" evidence="5">
    <location>
        <begin position="1593"/>
        <end position="1672"/>
    </location>
</feature>
<dbReference type="NCBIfam" id="TIGR02813">
    <property type="entry name" value="omega_3_PfaA"/>
    <property type="match status" value="1"/>
</dbReference>
<dbReference type="Pfam" id="PF00109">
    <property type="entry name" value="ketoacyl-synt"/>
    <property type="match status" value="1"/>
</dbReference>
<name>A0ABS4DDF5_9CHLR</name>
<reference evidence="7 8" key="1">
    <citation type="submission" date="2021-03" db="EMBL/GenBank/DDBJ databases">
        <authorList>
            <person name="Grouzdev D.S."/>
        </authorList>
    </citation>
    <scope>NUCLEOTIDE SEQUENCE [LARGE SCALE GENOMIC DNA]</scope>
    <source>
        <strain evidence="7 8">M50-1</strain>
    </source>
</reference>
<dbReference type="PANTHER" id="PTHR43074:SF1">
    <property type="entry name" value="BETA-KETOACYL SYNTHASE FAMILY PROTEIN-RELATED"/>
    <property type="match status" value="1"/>
</dbReference>
<evidence type="ECO:0000259" key="6">
    <source>
        <dbReference type="PROSITE" id="PS52004"/>
    </source>
</evidence>
<keyword evidence="2" id="KW-0597">Phosphoprotein</keyword>
<dbReference type="InterPro" id="IPR018201">
    <property type="entry name" value="Ketoacyl_synth_AS"/>
</dbReference>
<sequence length="1948" mass="205013">MHSSSARSARMEPIAIIGLASFFPQAHDVTTYWDNILRERDSITDVPPSRWKLEDYYDPDPTVPDKTYSRRGGFLPDLDFNPLEFGLPPNILEVTDVSQLLALVAARQAFDDAGYGEGRGYDFGRTGVVLGIGGGQKLMTPLIARLQYPVWERALRSCGLGDEIINAAVEKIKLAYIRWEENSFPGMLGNVIAGRIANRFDLGGINCVTDAACASSLSALQMAISELSAHRCDMMLTGGVDTDNSPFMYLCFSKTPAFSRSNMVRPFDAASDGMMVGEGIGMLVLKRLSDAERDGDRIYALIRGIGSSSDGRYRSIYAPRAEGQVRALRRAYELAEVDPATVGLIEAHGTGTVAGDLCEVTALREVFGSANAGQEQIALGSVKSQIGHTKAAAGAAGMIKATLALHHKVLPPTINVIQPNPKFGLDGSPLYVNTRPRPWLRRPDGAPRRAGVSAFGFGGTNFHVVLEEYEAEQQQPYRIHQTAREILISAATPVELLATCTNLAEALAGSEATQVFAELAETSQTIVLPPAYARLGFVAEHPGEACEQLQRIMPLLREQPDAERLQHPRGVWYQRVGMATEGRVVALFPGQGSQYREMGREVMLNFPLLRTLLGEANAAGGAVRPSLAEVLFPSPVFTPQEEARQDAQLQQTAYAQPAIGAVSAGLFRLLREAGLRPAFAAGHSFGELTALWAAGALDDAAFFRLMHARGRAMAPPDDPSFDAGTMLAVAADIAVVQGLIAQVPGVMIANLNARDQVVLAGPHAAIAQVHQLAQAAGHTATLLPVAAAFHTPLVSHAHGPFSQAIRKTAFNPPQIPVYANATAQPYPHQPEAMQAMLADQLLQPVYFLQQIEQIYAAGGTIFVECGPRNILTNLVKTILHDRPHVAIALNPQRKQDSDRQLREAAVQLRVLGVPMRGIDGYQRPPAPTPVGKRKGLRVRLSGASYVSEATRTAFENAVAHVTPVAAEKATATKPLLQTEQPVSAYPNGIGMQTDIQMNPQSLSQNGSHEQNTLAPGDLVARLLNHQRDLLQVHQQFLNYQLDYTRLLLQAPEQKTPQTQEDLAAIHAMQRETLRIHEQFLAQQSAYANGLLGLIEHVSGNAPPPAPPPTPALPHQGGGSGVPPTPALPHAGTPPPTPALPHAGGGSVVLPAPALGGSALPAPAFAPPVPPPAAVAPAPAFAPPVPPPTAVAPAPAFAPPVPPPTAVAPAPAFAPPVPPPTAVAPAPAFTPPVSPPTAVAAPEAKKAASPAPTLSPELIEGLLTVVSEKTGYPYETLELAMDMESDLGIDSIKRVDILGTMQSRFALPRLAPEELAELRTLGQVVEHLHQTARGSVPPTPALPHAGGGSVVPPTPALPHQGGGSVVPPTPALPHAGGGSALPAPAFAPPVPPPAAVAPAPAFAPPVSPPTAVAPAPAFAPPVSPPTAVAPPEAKKGASNPVPTLSPELIEGLLTVVSEKTGYPYETLELAMDMESDLGIDSIKRVDILGTMQNRFALPRLAPEELAELRTLGQVVEHLHQTVRGSVPPTPALPHAGGSALPAPAFAPPVPPPAAVAPAPAFAPPVSPPTAVAQPPAPALPPLGGGSGTSGTVAPLSPELIEGLLTVVSEKTGYPYETLELAMDMESDLGIDSIKRVDILGTMQSRFALPRLAPEELAELRTLGQVVEHLHQTVNGSTPPTPALPHAGGGSALPAPALSAVPAPVPTVPSAPPRLVQLPMPDMLELAPVDGWSCVITDDGSSVPGMLAQALAERGWQPVVLRLPTAVAGTHAPLPRGIARVVLPDMSEAHLNQTLHALAESYGPICGLIHLHPQAEQPLATGQLFSAIEHQLVRHVFLAAGQLKASLVAASQASRAFFVTLTRLDGELGTSMRQPISPVGGGLFGLVKSLRQEWPTVFCRALDVHPAYEAEQIVGLVLGEMHDPDQRLVEVGYGYQGRVTLGADLPIGDV</sequence>
<dbReference type="CDD" id="cd00833">
    <property type="entry name" value="PKS"/>
    <property type="match status" value="1"/>
</dbReference>
<keyword evidence="7" id="KW-0012">Acyltransferase</keyword>
<feature type="domain" description="Ketosynthase family 3 (KS3)" evidence="6">
    <location>
        <begin position="11"/>
        <end position="468"/>
    </location>
</feature>
<dbReference type="SMART" id="SM00825">
    <property type="entry name" value="PKS_KS"/>
    <property type="match status" value="1"/>
</dbReference>
<dbReference type="InterPro" id="IPR009081">
    <property type="entry name" value="PP-bd_ACP"/>
</dbReference>
<dbReference type="PRINTS" id="PR01217">
    <property type="entry name" value="PRICHEXTENSN"/>
</dbReference>
<evidence type="ECO:0000256" key="4">
    <source>
        <dbReference type="SAM" id="MobiDB-lite"/>
    </source>
</evidence>
<keyword evidence="8" id="KW-1185">Reference proteome</keyword>
<dbReference type="Gene3D" id="3.40.50.720">
    <property type="entry name" value="NAD(P)-binding Rossmann-like Domain"/>
    <property type="match status" value="1"/>
</dbReference>
<dbReference type="InterPro" id="IPR016035">
    <property type="entry name" value="Acyl_Trfase/lysoPLipase"/>
</dbReference>
<organism evidence="7 8">
    <name type="scientific">Candidatus Chloroploca mongolica</name>
    <dbReference type="NCBI Taxonomy" id="2528176"/>
    <lineage>
        <taxon>Bacteria</taxon>
        <taxon>Bacillati</taxon>
        <taxon>Chloroflexota</taxon>
        <taxon>Chloroflexia</taxon>
        <taxon>Chloroflexales</taxon>
        <taxon>Chloroflexineae</taxon>
        <taxon>Oscillochloridaceae</taxon>
        <taxon>Candidatus Chloroploca</taxon>
    </lineage>
</organism>
<dbReference type="SUPFAM" id="SSF51735">
    <property type="entry name" value="NAD(P)-binding Rossmann-fold domains"/>
    <property type="match status" value="1"/>
</dbReference>
<dbReference type="Gene3D" id="3.40.366.10">
    <property type="entry name" value="Malonyl-Coenzyme A Acyl Carrier Protein, domain 2"/>
    <property type="match status" value="1"/>
</dbReference>
<dbReference type="PROSITE" id="PS00606">
    <property type="entry name" value="KS3_1"/>
    <property type="match status" value="1"/>
</dbReference>
<dbReference type="PROSITE" id="PS52004">
    <property type="entry name" value="KS3_2"/>
    <property type="match status" value="1"/>
</dbReference>
<dbReference type="InterPro" id="IPR052568">
    <property type="entry name" value="PKS-FAS_Synthase"/>
</dbReference>
<accession>A0ABS4DDF5</accession>
<feature type="compositionally biased region" description="Pro residues" evidence="4">
    <location>
        <begin position="1101"/>
        <end position="1111"/>
    </location>
</feature>
<dbReference type="SUPFAM" id="SSF47336">
    <property type="entry name" value="ACP-like"/>
    <property type="match status" value="3"/>
</dbReference>
<dbReference type="Pfam" id="PF16197">
    <property type="entry name" value="KAsynt_C_assoc"/>
    <property type="match status" value="1"/>
</dbReference>
<dbReference type="Gene3D" id="1.10.1200.10">
    <property type="entry name" value="ACP-like"/>
    <property type="match status" value="3"/>
</dbReference>
<dbReference type="PANTHER" id="PTHR43074">
    <property type="entry name" value="OMEGA-3 POLYUNSATURATED FATTY ACID SYNTHASE PFAB-RELATED"/>
    <property type="match status" value="1"/>
</dbReference>
<dbReference type="InterPro" id="IPR016036">
    <property type="entry name" value="Malonyl_transacylase_ACP-bd"/>
</dbReference>
<evidence type="ECO:0000256" key="3">
    <source>
        <dbReference type="ARBA" id="ARBA00022679"/>
    </source>
</evidence>
<dbReference type="Pfam" id="PF02801">
    <property type="entry name" value="Ketoacyl-synt_C"/>
    <property type="match status" value="1"/>
</dbReference>
<feature type="region of interest" description="Disordered" evidence="4">
    <location>
        <begin position="1232"/>
        <end position="1251"/>
    </location>
</feature>
<dbReference type="Gene3D" id="3.40.47.10">
    <property type="match status" value="1"/>
</dbReference>
<feature type="compositionally biased region" description="Pro residues" evidence="4">
    <location>
        <begin position="1122"/>
        <end position="1138"/>
    </location>
</feature>
<dbReference type="InterPro" id="IPR004432">
    <property type="entry name" value="Omega_3_polyunsat_FA_synth"/>
</dbReference>
<feature type="region of interest" description="Disordered" evidence="4">
    <location>
        <begin position="1098"/>
        <end position="1144"/>
    </location>
</feature>
<evidence type="ECO:0000256" key="2">
    <source>
        <dbReference type="ARBA" id="ARBA00022553"/>
    </source>
</evidence>
<keyword evidence="1" id="KW-0596">Phosphopantetheine</keyword>
<evidence type="ECO:0000256" key="1">
    <source>
        <dbReference type="ARBA" id="ARBA00022450"/>
    </source>
</evidence>
<evidence type="ECO:0000313" key="8">
    <source>
        <dbReference type="Proteomes" id="UP001193081"/>
    </source>
</evidence>